<dbReference type="RefSeq" id="WP_123201659.1">
    <property type="nucleotide sequence ID" value="NZ_RJMB01000012.1"/>
</dbReference>
<accession>A0A3N0E8J9</accession>
<reference evidence="2 3" key="1">
    <citation type="submission" date="2018-11" db="EMBL/GenBank/DDBJ databases">
        <title>The genome draft of YIM 96095.</title>
        <authorList>
            <person name="Tang S.-K."/>
            <person name="Chunyu W.-X."/>
            <person name="Feng Y.-Z."/>
        </authorList>
    </citation>
    <scope>NUCLEOTIDE SEQUENCE [LARGE SCALE GENOMIC DNA]</scope>
    <source>
        <strain evidence="2 3">YIM 96095</strain>
    </source>
</reference>
<dbReference type="PANTHER" id="PTHR12697">
    <property type="entry name" value="PBS LYASE HEAT-LIKE PROTEIN"/>
    <property type="match status" value="1"/>
</dbReference>
<dbReference type="PANTHER" id="PTHR12697:SF5">
    <property type="entry name" value="DEOXYHYPUSINE HYDROXYLASE"/>
    <property type="match status" value="1"/>
</dbReference>
<dbReference type="SMART" id="SM00567">
    <property type="entry name" value="EZ_HEAT"/>
    <property type="match status" value="3"/>
</dbReference>
<dbReference type="InterPro" id="IPR004155">
    <property type="entry name" value="PBS_lyase_HEAT"/>
</dbReference>
<evidence type="ECO:0000313" key="2">
    <source>
        <dbReference type="EMBL" id="RNL84166.1"/>
    </source>
</evidence>
<gene>
    <name evidence="2" type="ORF">EFW17_13115</name>
</gene>
<keyword evidence="3" id="KW-1185">Reference proteome</keyword>
<dbReference type="InterPro" id="IPR011989">
    <property type="entry name" value="ARM-like"/>
</dbReference>
<dbReference type="GO" id="GO:0016491">
    <property type="term" value="F:oxidoreductase activity"/>
    <property type="evidence" value="ECO:0007669"/>
    <property type="project" value="TreeGrafter"/>
</dbReference>
<dbReference type="Proteomes" id="UP000269198">
    <property type="component" value="Unassembled WGS sequence"/>
</dbReference>
<feature type="region of interest" description="Disordered" evidence="1">
    <location>
        <begin position="133"/>
        <end position="152"/>
    </location>
</feature>
<dbReference type="AlphaFoldDB" id="A0A3N0E8J9"/>
<evidence type="ECO:0000256" key="1">
    <source>
        <dbReference type="SAM" id="MobiDB-lite"/>
    </source>
</evidence>
<dbReference type="Gene3D" id="1.25.10.10">
    <property type="entry name" value="Leucine-rich Repeat Variant"/>
    <property type="match status" value="1"/>
</dbReference>
<protein>
    <submittedName>
        <fullName evidence="2">HEAT repeat domain-containing protein</fullName>
    </submittedName>
</protein>
<organism evidence="2 3">
    <name type="scientific">Halostreptopolyspora alba</name>
    <dbReference type="NCBI Taxonomy" id="2487137"/>
    <lineage>
        <taxon>Bacteria</taxon>
        <taxon>Bacillati</taxon>
        <taxon>Actinomycetota</taxon>
        <taxon>Actinomycetes</taxon>
        <taxon>Streptosporangiales</taxon>
        <taxon>Nocardiopsidaceae</taxon>
        <taxon>Halostreptopolyspora</taxon>
    </lineage>
</organism>
<comment type="caution">
    <text evidence="2">The sequence shown here is derived from an EMBL/GenBank/DDBJ whole genome shotgun (WGS) entry which is preliminary data.</text>
</comment>
<dbReference type="Pfam" id="PF13646">
    <property type="entry name" value="HEAT_2"/>
    <property type="match status" value="1"/>
</dbReference>
<proteinExistence type="predicted"/>
<feature type="compositionally biased region" description="Basic and acidic residues" evidence="1">
    <location>
        <begin position="141"/>
        <end position="152"/>
    </location>
</feature>
<name>A0A3N0E8J9_9ACTN</name>
<sequence length="152" mass="16920">MAEMSQELRAALEADDAGEFAQLLRRRRPEDVEALRELLSTEDDIPPDHRTKAMYAFGQWREESVVPEIRRLLPELDERGRVGALSALGRIGTPDSVTALGEHVEDPSPQVRKAAAVGLGRIGTPEARRVLTDMAQTESEPWLRDVATRRAP</sequence>
<dbReference type="OrthoDB" id="9805351at2"/>
<evidence type="ECO:0000313" key="3">
    <source>
        <dbReference type="Proteomes" id="UP000269198"/>
    </source>
</evidence>
<dbReference type="SUPFAM" id="SSF48371">
    <property type="entry name" value="ARM repeat"/>
    <property type="match status" value="1"/>
</dbReference>
<dbReference type="EMBL" id="RJMB01000012">
    <property type="protein sequence ID" value="RNL84166.1"/>
    <property type="molecule type" value="Genomic_DNA"/>
</dbReference>
<dbReference type="InterPro" id="IPR016024">
    <property type="entry name" value="ARM-type_fold"/>
</dbReference>